<dbReference type="InterPro" id="IPR051535">
    <property type="entry name" value="Siderophore_ABC-ATPase"/>
</dbReference>
<keyword evidence="9" id="KW-0472">Membrane</keyword>
<evidence type="ECO:0000256" key="3">
    <source>
        <dbReference type="ARBA" id="ARBA00022475"/>
    </source>
</evidence>
<sequence>MIYLKRFSFPSLSEECDFLHPGDSLGADRRPLFHTGSFYPFNVLPEVSLNKIEFDSITILYGENGCGKTTALNIIAEKLRLKRDSLFNSGRFLNDYLDMCKYNEDDFREYAQFFNHNSRIITSDDVFKYSMKKREFNKQLFSKTKDVNEEYWEIRAGSPNLQSLEDYDRWHTRYEALKSKSAFLKKRLEREEEENSNGETAMLYFIERMENEGLYLLDEPENSLSLENQMKLADYINSSTRFFNYQFIIATHSPIFLSIPHAKIYNLDDNSVVVDSWTQLKSVRLMFDLFMKHKKEFE</sequence>
<comment type="subcellular location">
    <subcellularLocation>
        <location evidence="1">Cell membrane</location>
        <topology evidence="1">Peripheral membrane protein</topology>
    </subcellularLocation>
</comment>
<proteinExistence type="predicted"/>
<dbReference type="PANTHER" id="PTHR42771:SF2">
    <property type="entry name" value="IRON(3+)-HYDROXAMATE IMPORT ATP-BINDING PROTEIN FHUC"/>
    <property type="match status" value="1"/>
</dbReference>
<dbReference type="Gene3D" id="3.40.50.300">
    <property type="entry name" value="P-loop containing nucleotide triphosphate hydrolases"/>
    <property type="match status" value="1"/>
</dbReference>
<dbReference type="InterPro" id="IPR003593">
    <property type="entry name" value="AAA+_ATPase"/>
</dbReference>
<reference evidence="11 12" key="1">
    <citation type="submission" date="2024-03" db="EMBL/GenBank/DDBJ databases">
        <title>Human intestinal bacterial collection.</title>
        <authorList>
            <person name="Pauvert C."/>
            <person name="Hitch T.C.A."/>
            <person name="Clavel T."/>
        </authorList>
    </citation>
    <scope>NUCLEOTIDE SEQUENCE [LARGE SCALE GENOMIC DNA]</scope>
    <source>
        <strain evidence="11 12">CLA-AA-H192</strain>
    </source>
</reference>
<evidence type="ECO:0000256" key="9">
    <source>
        <dbReference type="ARBA" id="ARBA00023136"/>
    </source>
</evidence>
<keyword evidence="2" id="KW-0813">Transport</keyword>
<dbReference type="SUPFAM" id="SSF52540">
    <property type="entry name" value="P-loop containing nucleoside triphosphate hydrolases"/>
    <property type="match status" value="1"/>
</dbReference>
<evidence type="ECO:0000313" key="11">
    <source>
        <dbReference type="EMBL" id="MEQ2511528.1"/>
    </source>
</evidence>
<comment type="caution">
    <text evidence="11">The sequence shown here is derived from an EMBL/GenBank/DDBJ whole genome shotgun (WGS) entry which is preliminary data.</text>
</comment>
<dbReference type="PANTHER" id="PTHR42771">
    <property type="entry name" value="IRON(3+)-HYDROXAMATE IMPORT ATP-BINDING PROTEIN FHUC"/>
    <property type="match status" value="1"/>
</dbReference>
<dbReference type="Proteomes" id="UP001491552">
    <property type="component" value="Unassembled WGS sequence"/>
</dbReference>
<keyword evidence="3" id="KW-1003">Cell membrane</keyword>
<feature type="domain" description="AAA+ ATPase" evidence="10">
    <location>
        <begin position="54"/>
        <end position="270"/>
    </location>
</feature>
<dbReference type="InterPro" id="IPR003439">
    <property type="entry name" value="ABC_transporter-like_ATP-bd"/>
</dbReference>
<evidence type="ECO:0000256" key="2">
    <source>
        <dbReference type="ARBA" id="ARBA00022448"/>
    </source>
</evidence>
<keyword evidence="6" id="KW-0067">ATP-binding</keyword>
<evidence type="ECO:0000256" key="7">
    <source>
        <dbReference type="ARBA" id="ARBA00023004"/>
    </source>
</evidence>
<gene>
    <name evidence="11" type="ORF">WMO66_09770</name>
</gene>
<evidence type="ECO:0000313" key="12">
    <source>
        <dbReference type="Proteomes" id="UP001491552"/>
    </source>
</evidence>
<evidence type="ECO:0000256" key="5">
    <source>
        <dbReference type="ARBA" id="ARBA00022741"/>
    </source>
</evidence>
<evidence type="ECO:0000256" key="1">
    <source>
        <dbReference type="ARBA" id="ARBA00004202"/>
    </source>
</evidence>
<keyword evidence="8" id="KW-0406">Ion transport</keyword>
<dbReference type="SMART" id="SM00382">
    <property type="entry name" value="AAA"/>
    <property type="match status" value="1"/>
</dbReference>
<evidence type="ECO:0000256" key="6">
    <source>
        <dbReference type="ARBA" id="ARBA00022840"/>
    </source>
</evidence>
<evidence type="ECO:0000256" key="4">
    <source>
        <dbReference type="ARBA" id="ARBA00022496"/>
    </source>
</evidence>
<organism evidence="11 12">
    <name type="scientific">Faecousia intestinalis</name>
    <dbReference type="NCBI Taxonomy" id="3133167"/>
    <lineage>
        <taxon>Bacteria</taxon>
        <taxon>Bacillati</taxon>
        <taxon>Bacillota</taxon>
        <taxon>Clostridia</taxon>
        <taxon>Eubacteriales</taxon>
        <taxon>Oscillospiraceae</taxon>
        <taxon>Faecousia</taxon>
    </lineage>
</organism>
<keyword evidence="4" id="KW-0410">Iron transport</keyword>
<dbReference type="EMBL" id="JBBMFF010000237">
    <property type="protein sequence ID" value="MEQ2511528.1"/>
    <property type="molecule type" value="Genomic_DNA"/>
</dbReference>
<dbReference type="RefSeq" id="WP_349136248.1">
    <property type="nucleotide sequence ID" value="NZ_JBBMFF010000237.1"/>
</dbReference>
<evidence type="ECO:0000256" key="8">
    <source>
        <dbReference type="ARBA" id="ARBA00023065"/>
    </source>
</evidence>
<dbReference type="Pfam" id="PF00005">
    <property type="entry name" value="ABC_tran"/>
    <property type="match status" value="1"/>
</dbReference>
<keyword evidence="5" id="KW-0547">Nucleotide-binding</keyword>
<name>A0ABV1G7Y1_9FIRM</name>
<evidence type="ECO:0000259" key="10">
    <source>
        <dbReference type="SMART" id="SM00382"/>
    </source>
</evidence>
<keyword evidence="12" id="KW-1185">Reference proteome</keyword>
<keyword evidence="7" id="KW-0408">Iron</keyword>
<protein>
    <submittedName>
        <fullName evidence="11">AAA family ATPase</fullName>
    </submittedName>
</protein>
<dbReference type="InterPro" id="IPR027417">
    <property type="entry name" value="P-loop_NTPase"/>
</dbReference>
<accession>A0ABV1G7Y1</accession>